<accession>F8E397</accession>
<reference evidence="2 3" key="1">
    <citation type="journal article" date="2012" name="BMC Genomics">
        <title>Complete genome sequence, lifestyle, and multi-drug resistance of the human pathogen Corynebacterium resistens DSM 45100 isolated from blood samples of a leukemia patient.</title>
        <authorList>
            <person name="Schroder J."/>
            <person name="Maus I."/>
            <person name="Meyer K."/>
            <person name="Wordemann S."/>
            <person name="Blom J."/>
            <person name="Jaenicke S."/>
            <person name="Schneider J."/>
            <person name="Trost E."/>
            <person name="Tauch A."/>
        </authorList>
    </citation>
    <scope>NUCLEOTIDE SEQUENCE [LARGE SCALE GENOMIC DNA]</scope>
    <source>
        <strain evidence="3">DSM 45100 / JCM 12819 / CCUG 50093 / GTC 2026 / SICGH 158</strain>
    </source>
</reference>
<feature type="compositionally biased region" description="Polar residues" evidence="1">
    <location>
        <begin position="24"/>
        <end position="34"/>
    </location>
</feature>
<dbReference type="EMBL" id="CP002857">
    <property type="protein sequence ID" value="AEI10423.1"/>
    <property type="molecule type" value="Genomic_DNA"/>
</dbReference>
<keyword evidence="3" id="KW-1185">Reference proteome</keyword>
<evidence type="ECO:0000313" key="3">
    <source>
        <dbReference type="Proteomes" id="UP000000492"/>
    </source>
</evidence>
<proteinExistence type="predicted"/>
<evidence type="ECO:0000256" key="1">
    <source>
        <dbReference type="SAM" id="MobiDB-lite"/>
    </source>
</evidence>
<dbReference type="Proteomes" id="UP000000492">
    <property type="component" value="Chromosome"/>
</dbReference>
<evidence type="ECO:0000313" key="2">
    <source>
        <dbReference type="EMBL" id="AEI10423.1"/>
    </source>
</evidence>
<sequence>MASLAMNANDSRRDPGRADIVPLSASNPSDTTAE</sequence>
<name>F8E397_CORRG</name>
<dbReference type="HOGENOM" id="CLU_3373269_0_0_11"/>
<organism evidence="2 3">
    <name type="scientific">Corynebacterium resistens (strain DSM 45100 / JCM 12819 / GTC 2026 / SICGH 158)</name>
    <dbReference type="NCBI Taxonomy" id="662755"/>
    <lineage>
        <taxon>Bacteria</taxon>
        <taxon>Bacillati</taxon>
        <taxon>Actinomycetota</taxon>
        <taxon>Actinomycetes</taxon>
        <taxon>Mycobacteriales</taxon>
        <taxon>Corynebacteriaceae</taxon>
        <taxon>Corynebacterium</taxon>
    </lineage>
</organism>
<protein>
    <submittedName>
        <fullName evidence="2">Uncharacterized protein</fullName>
    </submittedName>
</protein>
<dbReference type="KEGG" id="crd:CRES_2070"/>
<gene>
    <name evidence="2" type="ordered locus">CRES_2070</name>
</gene>
<feature type="region of interest" description="Disordered" evidence="1">
    <location>
        <begin position="1"/>
        <end position="34"/>
    </location>
</feature>
<dbReference type="AlphaFoldDB" id="F8E397"/>